<keyword evidence="2" id="KW-1185">Reference proteome</keyword>
<dbReference type="Proteomes" id="UP000215335">
    <property type="component" value="Unassembled WGS sequence"/>
</dbReference>
<dbReference type="EMBL" id="NNAY01001950">
    <property type="protein sequence ID" value="OXU22475.1"/>
    <property type="molecule type" value="Genomic_DNA"/>
</dbReference>
<comment type="caution">
    <text evidence="1">The sequence shown here is derived from an EMBL/GenBank/DDBJ whole genome shotgun (WGS) entry which is preliminary data.</text>
</comment>
<organism evidence="1 2">
    <name type="scientific">Trichomalopsis sarcophagae</name>
    <dbReference type="NCBI Taxonomy" id="543379"/>
    <lineage>
        <taxon>Eukaryota</taxon>
        <taxon>Metazoa</taxon>
        <taxon>Ecdysozoa</taxon>
        <taxon>Arthropoda</taxon>
        <taxon>Hexapoda</taxon>
        <taxon>Insecta</taxon>
        <taxon>Pterygota</taxon>
        <taxon>Neoptera</taxon>
        <taxon>Endopterygota</taxon>
        <taxon>Hymenoptera</taxon>
        <taxon>Apocrita</taxon>
        <taxon>Proctotrupomorpha</taxon>
        <taxon>Chalcidoidea</taxon>
        <taxon>Pteromalidae</taxon>
        <taxon>Pteromalinae</taxon>
        <taxon>Trichomalopsis</taxon>
    </lineage>
</organism>
<dbReference type="AlphaFoldDB" id="A0A232EVU2"/>
<name>A0A232EVU2_9HYME</name>
<accession>A0A232EVU2</accession>
<protein>
    <submittedName>
        <fullName evidence="1">Uncharacterized protein</fullName>
    </submittedName>
</protein>
<proteinExistence type="predicted"/>
<gene>
    <name evidence="1" type="ORF">TSAR_008132</name>
</gene>
<reference evidence="1 2" key="1">
    <citation type="journal article" date="2017" name="Curr. Biol.">
        <title>The Evolution of Venom by Co-option of Single-Copy Genes.</title>
        <authorList>
            <person name="Martinson E.O."/>
            <person name="Mrinalini"/>
            <person name="Kelkar Y.D."/>
            <person name="Chang C.H."/>
            <person name="Werren J.H."/>
        </authorList>
    </citation>
    <scope>NUCLEOTIDE SEQUENCE [LARGE SCALE GENOMIC DNA]</scope>
    <source>
        <strain evidence="1 2">Alberta</strain>
        <tissue evidence="1">Whole body</tissue>
    </source>
</reference>
<sequence length="149" mass="15941">MLVTLQDQRSVSLGVQQVQQIALSPQLPKSLFNCVEVHCASSLGSVLPLQTRSDAGKGMSRPGSRSAYMPFKALLLFGEYGSRLAAARGTSGTVGALQRCLAGCRHPGACAREPAGGLQQQIVSKAYDFDKLEIVDTKKFSRCKKVAKN</sequence>
<evidence type="ECO:0000313" key="1">
    <source>
        <dbReference type="EMBL" id="OXU22475.1"/>
    </source>
</evidence>
<evidence type="ECO:0000313" key="2">
    <source>
        <dbReference type="Proteomes" id="UP000215335"/>
    </source>
</evidence>